<keyword evidence="9" id="KW-1185">Reference proteome</keyword>
<dbReference type="AlphaFoldDB" id="A0AA88GW11"/>
<dbReference type="Proteomes" id="UP000816034">
    <property type="component" value="Unassembled WGS sequence"/>
</dbReference>
<dbReference type="EMBL" id="PYSW02000013">
    <property type="protein sequence ID" value="KAG2387363.1"/>
    <property type="molecule type" value="Genomic_DNA"/>
</dbReference>
<dbReference type="GO" id="GO:0051539">
    <property type="term" value="F:4 iron, 4 sulfur cluster binding"/>
    <property type="evidence" value="ECO:0007669"/>
    <property type="project" value="UniProtKB-KW"/>
</dbReference>
<dbReference type="InterPro" id="IPR004017">
    <property type="entry name" value="Cys_rich_dom"/>
</dbReference>
<keyword evidence="1" id="KW-0004">4Fe-4S</keyword>
<dbReference type="PANTHER" id="PTHR32479:SF19">
    <property type="entry name" value="ANAEROBIC GLYCEROL-3-PHOSPHATE DEHYDROGENASE SUBUNIT C"/>
    <property type="match status" value="1"/>
</dbReference>
<organism evidence="8 9">
    <name type="scientific">Naegleria lovaniensis</name>
    <name type="common">Amoeba</name>
    <dbReference type="NCBI Taxonomy" id="51637"/>
    <lineage>
        <taxon>Eukaryota</taxon>
        <taxon>Discoba</taxon>
        <taxon>Heterolobosea</taxon>
        <taxon>Tetramitia</taxon>
        <taxon>Eutetramitia</taxon>
        <taxon>Vahlkampfiidae</taxon>
        <taxon>Naegleria</taxon>
    </lineage>
</organism>
<dbReference type="GO" id="GO:0046872">
    <property type="term" value="F:metal ion binding"/>
    <property type="evidence" value="ECO:0007669"/>
    <property type="project" value="UniProtKB-KW"/>
</dbReference>
<evidence type="ECO:0000256" key="1">
    <source>
        <dbReference type="ARBA" id="ARBA00022485"/>
    </source>
</evidence>
<feature type="region of interest" description="Disordered" evidence="6">
    <location>
        <begin position="47"/>
        <end position="131"/>
    </location>
</feature>
<accession>A0AA88GW11</accession>
<feature type="compositionally biased region" description="Low complexity" evidence="6">
    <location>
        <begin position="47"/>
        <end position="65"/>
    </location>
</feature>
<feature type="domain" description="Cysteine-rich" evidence="7">
    <location>
        <begin position="386"/>
        <end position="470"/>
    </location>
</feature>
<dbReference type="RefSeq" id="XP_044551355.1">
    <property type="nucleotide sequence ID" value="XM_044691030.1"/>
</dbReference>
<keyword evidence="5" id="KW-0411">Iron-sulfur</keyword>
<keyword evidence="3" id="KW-0677">Repeat</keyword>
<reference evidence="8 9" key="1">
    <citation type="journal article" date="2018" name="BMC Genomics">
        <title>The genome of Naegleria lovaniensis, the basis for a comparative approach to unravel pathogenicity factors of the human pathogenic amoeba N. fowleri.</title>
        <authorList>
            <person name="Liechti N."/>
            <person name="Schurch N."/>
            <person name="Bruggmann R."/>
            <person name="Wittwer M."/>
        </authorList>
    </citation>
    <scope>NUCLEOTIDE SEQUENCE [LARGE SCALE GENOMIC DNA]</scope>
    <source>
        <strain evidence="8 9">ATCC 30569</strain>
    </source>
</reference>
<evidence type="ECO:0000259" key="7">
    <source>
        <dbReference type="Pfam" id="PF02754"/>
    </source>
</evidence>
<evidence type="ECO:0000256" key="4">
    <source>
        <dbReference type="ARBA" id="ARBA00023004"/>
    </source>
</evidence>
<evidence type="ECO:0000256" key="3">
    <source>
        <dbReference type="ARBA" id="ARBA00022737"/>
    </source>
</evidence>
<keyword evidence="2" id="KW-0479">Metal-binding</keyword>
<dbReference type="SUPFAM" id="SSF54862">
    <property type="entry name" value="4Fe-4S ferredoxins"/>
    <property type="match status" value="1"/>
</dbReference>
<name>A0AA88GW11_NAELO</name>
<dbReference type="GeneID" id="68094151"/>
<evidence type="ECO:0000313" key="9">
    <source>
        <dbReference type="Proteomes" id="UP000816034"/>
    </source>
</evidence>
<evidence type="ECO:0000256" key="2">
    <source>
        <dbReference type="ARBA" id="ARBA00022723"/>
    </source>
</evidence>
<dbReference type="PANTHER" id="PTHR32479">
    <property type="entry name" value="GLYCOLATE OXIDASE IRON-SULFUR SUBUNIT"/>
    <property type="match status" value="1"/>
</dbReference>
<evidence type="ECO:0000256" key="6">
    <source>
        <dbReference type="SAM" id="MobiDB-lite"/>
    </source>
</evidence>
<dbReference type="Pfam" id="PF02754">
    <property type="entry name" value="CCG"/>
    <property type="match status" value="1"/>
</dbReference>
<dbReference type="GO" id="GO:0016491">
    <property type="term" value="F:oxidoreductase activity"/>
    <property type="evidence" value="ECO:0007669"/>
    <property type="project" value="UniProtKB-ARBA"/>
</dbReference>
<comment type="caution">
    <text evidence="8">The sequence shown here is derived from an EMBL/GenBank/DDBJ whole genome shotgun (WGS) entry which is preliminary data.</text>
</comment>
<proteinExistence type="predicted"/>
<keyword evidence="4" id="KW-0408">Iron</keyword>
<protein>
    <recommendedName>
        <fullName evidence="7">Cysteine-rich domain-containing protein</fullName>
    </recommendedName>
</protein>
<evidence type="ECO:0000313" key="8">
    <source>
        <dbReference type="EMBL" id="KAG2387363.1"/>
    </source>
</evidence>
<gene>
    <name evidence="8" type="ORF">C9374_001695</name>
</gene>
<sequence length="654" mass="73710">MFSKQGATRLLVLHLQNKAQRKSLPMIFRHHDHTISRYYHLNHGLFSSSDSHSPPSSSNDASSHSTTTRSGSARKKRFISMVSSEEESNTVLNSSTPSVETTTSTSAETVSSSRKTISTRSSKTQTSATTENNLHAPATRNGVFRYAIPWQDADYYNEQKLENEMRRIFELCHGCRRCFNLCDSFPTLFELIDQVEELEKVPSSEFKKVVDKCTLCDLCYNNKCPYVPPHEFNIDFPHLLLRYRAVEQRKKNEKHVTAQPPIQLKETVGFLNQGVPQKKEFEAPVHEGIDRTLTLKKESEFSQQLLTHLDRNGTILTRLPTFITNLMMNNSIVRWFLDTIGLIHKNAYLPSFTFGTLMERLKKKRKSVETTLIEKTSVVTADEKVILYTTCLGNYNKPELVDTAKYVLNRNGVEVVVDYKQCCGMPFFEQGDLASVSHAAETVSEYLVSNYISKGYKVVTVVPSCSLMLKAEWANILPNNENVQLVKKNTMDVSEFVVYLAKKNGGQLPTQDQIQSVPYSVTLHHACHARAQNMGNKGHEMLKFIPGINVNVIQKCSGHGGSFGTKKEYFDTAVKYGKPVAKKILQDSEKSNEHIVASECPLAAEHLSQVASMSKEEKEGLVTTISSNEKGDLHHIANKHPIEILAQAYGFVRK</sequence>
<feature type="compositionally biased region" description="Low complexity" evidence="6">
    <location>
        <begin position="94"/>
        <end position="127"/>
    </location>
</feature>
<evidence type="ECO:0000256" key="5">
    <source>
        <dbReference type="ARBA" id="ARBA00023014"/>
    </source>
</evidence>